<dbReference type="Proteomes" id="UP000659654">
    <property type="component" value="Unassembled WGS sequence"/>
</dbReference>
<keyword evidence="2" id="KW-0472">Membrane</keyword>
<keyword evidence="4" id="KW-1185">Reference proteome</keyword>
<protein>
    <submittedName>
        <fullName evidence="3">(pine wood nematode) hypothetical protein</fullName>
    </submittedName>
</protein>
<evidence type="ECO:0000313" key="4">
    <source>
        <dbReference type="Proteomes" id="UP000659654"/>
    </source>
</evidence>
<feature type="compositionally biased region" description="Low complexity" evidence="1">
    <location>
        <begin position="81"/>
        <end position="97"/>
    </location>
</feature>
<dbReference type="Proteomes" id="UP000582659">
    <property type="component" value="Unassembled WGS sequence"/>
</dbReference>
<sequence length="280" mass="30680">MGITTTQAPETTEASEFISTVEQLYPTPAWAQNVLITVWSLTGIVLAAYGAIAVVFWYRKRKNPKKDEKNQALQKDPPAKAPLSTPTKPTPKSGTKPTPKPDPKSTPKPDPKKKEKAEDKSKADVSNVKPERKPDDKDLATHLEEPKPISISPSAFGSIDAAEALKETQQHLTSEQEQEVMKKEKPPANHAEFLKRAEEQYANLPPDARQGMRPAVLLLSYIKRKEAERLAAEKAATEAGKKAKTPADKNAATSKPTQAESSAKSSSKKPKSEDDLPEEQ</sequence>
<feature type="compositionally biased region" description="Basic and acidic residues" evidence="1">
    <location>
        <begin position="179"/>
        <end position="192"/>
    </location>
</feature>
<dbReference type="EMBL" id="CAJFDI010000005">
    <property type="protein sequence ID" value="CAD5233186.1"/>
    <property type="molecule type" value="Genomic_DNA"/>
</dbReference>
<feature type="compositionally biased region" description="Basic and acidic residues" evidence="1">
    <location>
        <begin position="230"/>
        <end position="247"/>
    </location>
</feature>
<gene>
    <name evidence="3" type="ORF">BXYJ_LOCUS13277</name>
</gene>
<organism evidence="3 4">
    <name type="scientific">Bursaphelenchus xylophilus</name>
    <name type="common">Pinewood nematode worm</name>
    <name type="synonym">Aphelenchoides xylophilus</name>
    <dbReference type="NCBI Taxonomy" id="6326"/>
    <lineage>
        <taxon>Eukaryota</taxon>
        <taxon>Metazoa</taxon>
        <taxon>Ecdysozoa</taxon>
        <taxon>Nematoda</taxon>
        <taxon>Chromadorea</taxon>
        <taxon>Rhabditida</taxon>
        <taxon>Tylenchina</taxon>
        <taxon>Tylenchomorpha</taxon>
        <taxon>Aphelenchoidea</taxon>
        <taxon>Aphelenchoididae</taxon>
        <taxon>Bursaphelenchus</taxon>
    </lineage>
</organism>
<keyword evidence="2" id="KW-1133">Transmembrane helix</keyword>
<proteinExistence type="predicted"/>
<feature type="region of interest" description="Disordered" evidence="1">
    <location>
        <begin position="230"/>
        <end position="280"/>
    </location>
</feature>
<evidence type="ECO:0000256" key="1">
    <source>
        <dbReference type="SAM" id="MobiDB-lite"/>
    </source>
</evidence>
<comment type="caution">
    <text evidence="3">The sequence shown here is derived from an EMBL/GenBank/DDBJ whole genome shotgun (WGS) entry which is preliminary data.</text>
</comment>
<keyword evidence="2" id="KW-0812">Transmembrane</keyword>
<evidence type="ECO:0000256" key="2">
    <source>
        <dbReference type="SAM" id="Phobius"/>
    </source>
</evidence>
<dbReference type="EMBL" id="CAJFCV020000005">
    <property type="protein sequence ID" value="CAG9126813.1"/>
    <property type="molecule type" value="Genomic_DNA"/>
</dbReference>
<dbReference type="SMR" id="A0A7I8XP50"/>
<dbReference type="AlphaFoldDB" id="A0A7I8XP50"/>
<feature type="compositionally biased region" description="Polar residues" evidence="1">
    <location>
        <begin position="251"/>
        <end position="260"/>
    </location>
</feature>
<evidence type="ECO:0000313" key="3">
    <source>
        <dbReference type="EMBL" id="CAD5233186.1"/>
    </source>
</evidence>
<accession>A0A7I8XP50</accession>
<reference evidence="3" key="1">
    <citation type="submission" date="2020-09" db="EMBL/GenBank/DDBJ databases">
        <authorList>
            <person name="Kikuchi T."/>
        </authorList>
    </citation>
    <scope>NUCLEOTIDE SEQUENCE</scope>
    <source>
        <strain evidence="3">Ka4C1</strain>
    </source>
</reference>
<name>A0A7I8XP50_BURXY</name>
<feature type="region of interest" description="Disordered" evidence="1">
    <location>
        <begin position="63"/>
        <end position="192"/>
    </location>
</feature>
<feature type="transmembrane region" description="Helical" evidence="2">
    <location>
        <begin position="34"/>
        <end position="58"/>
    </location>
</feature>
<feature type="compositionally biased region" description="Basic and acidic residues" evidence="1">
    <location>
        <begin position="99"/>
        <end position="147"/>
    </location>
</feature>